<dbReference type="GO" id="GO:0043937">
    <property type="term" value="P:regulation of sporulation"/>
    <property type="evidence" value="ECO:0007669"/>
    <property type="project" value="InterPro"/>
</dbReference>
<dbReference type="Gene3D" id="4.10.280.10">
    <property type="entry name" value="Helix-loop-helix DNA-binding domain"/>
    <property type="match status" value="1"/>
</dbReference>
<dbReference type="Pfam" id="PF09388">
    <property type="entry name" value="SpoOE-like"/>
    <property type="match status" value="1"/>
</dbReference>
<dbReference type="InterPro" id="IPR018540">
    <property type="entry name" value="Spo0E-like"/>
</dbReference>
<name>A0A0U1P308_9BACI</name>
<dbReference type="InterPro" id="IPR037208">
    <property type="entry name" value="Spo0E-like_sf"/>
</dbReference>
<dbReference type="InterPro" id="IPR036638">
    <property type="entry name" value="HLH_DNA-bd_sf"/>
</dbReference>
<dbReference type="SUPFAM" id="SSF140500">
    <property type="entry name" value="BAS1536-like"/>
    <property type="match status" value="1"/>
</dbReference>
<evidence type="ECO:0000313" key="2">
    <source>
        <dbReference type="Proteomes" id="UP000199087"/>
    </source>
</evidence>
<protein>
    <submittedName>
        <fullName evidence="1">Spo0E like sporulation regulatory protein</fullName>
    </submittedName>
</protein>
<dbReference type="Proteomes" id="UP000199087">
    <property type="component" value="Unassembled WGS sequence"/>
</dbReference>
<keyword evidence="2" id="KW-1185">Reference proteome</keyword>
<dbReference type="GO" id="GO:0046983">
    <property type="term" value="F:protein dimerization activity"/>
    <property type="evidence" value="ECO:0007669"/>
    <property type="project" value="InterPro"/>
</dbReference>
<accession>A0A0U1P308</accession>
<sequence>MFMQITDTNSNLLMIIKVLRNEMILTGMKEGLKSEKTLAISQKLDIFISRYQSIQSKI</sequence>
<dbReference type="EMBL" id="CVRB01000005">
    <property type="protein sequence ID" value="CRK84665.1"/>
    <property type="molecule type" value="Genomic_DNA"/>
</dbReference>
<dbReference type="AlphaFoldDB" id="A0A0U1P308"/>
<reference evidence="2" key="1">
    <citation type="submission" date="2015-05" db="EMBL/GenBank/DDBJ databases">
        <authorList>
            <person name="Urmite Genomes"/>
        </authorList>
    </citation>
    <scope>NUCLEOTIDE SEQUENCE [LARGE SCALE GENOMIC DNA]</scope>
    <source>
        <strain evidence="2">LF1</strain>
    </source>
</reference>
<proteinExistence type="predicted"/>
<organism evidence="1 2">
    <name type="scientific">Neobacillus massiliamazoniensis</name>
    <dbReference type="NCBI Taxonomy" id="1499688"/>
    <lineage>
        <taxon>Bacteria</taxon>
        <taxon>Bacillati</taxon>
        <taxon>Bacillota</taxon>
        <taxon>Bacilli</taxon>
        <taxon>Bacillales</taxon>
        <taxon>Bacillaceae</taxon>
        <taxon>Neobacillus</taxon>
    </lineage>
</organism>
<evidence type="ECO:0000313" key="1">
    <source>
        <dbReference type="EMBL" id="CRK84665.1"/>
    </source>
</evidence>
<dbReference type="OrthoDB" id="2885456at2"/>
<gene>
    <name evidence="1" type="ORF">BN000_04710</name>
</gene>